<dbReference type="RefSeq" id="YP_009848256.1">
    <property type="nucleotide sequence ID" value="NC_048782.1"/>
</dbReference>
<evidence type="ECO:0000313" key="1">
    <source>
        <dbReference type="EMBL" id="QDM56057.1"/>
    </source>
</evidence>
<dbReference type="Proteomes" id="UP000320841">
    <property type="component" value="Segment"/>
</dbReference>
<keyword evidence="2" id="KW-1185">Reference proteome</keyword>
<gene>
    <name evidence="1" type="primary">42</name>
    <name evidence="1" type="ORF">SEA_SLEEPYHEAD_42</name>
</gene>
<proteinExistence type="predicted"/>
<organism evidence="1 2">
    <name type="scientific">Rhodococcus phage Sleepyhead</name>
    <dbReference type="NCBI Taxonomy" id="2591131"/>
    <lineage>
        <taxon>Viruses</taxon>
        <taxon>Duplodnaviria</taxon>
        <taxon>Heunggongvirae</taxon>
        <taxon>Uroviricota</taxon>
        <taxon>Caudoviricetes</taxon>
        <taxon>Sleepyheadvirus</taxon>
        <taxon>Sleepyheadvirus sleepyhead</taxon>
    </lineage>
</organism>
<dbReference type="KEGG" id="vg:55618674"/>
<reference evidence="1 2" key="1">
    <citation type="submission" date="2019-05" db="EMBL/GenBank/DDBJ databases">
        <authorList>
            <person name="Andrick R."/>
            <person name="Dugal D."/>
            <person name="Kinney M."/>
            <person name="Taplin D."/>
            <person name="Molloy S.D."/>
            <person name="Garlena R.A."/>
            <person name="Russell D.A."/>
            <person name="Pope W.H."/>
            <person name="Jacobs-Sera D."/>
            <person name="Hatfull G.F."/>
        </authorList>
    </citation>
    <scope>NUCLEOTIDE SEQUENCE [LARGE SCALE GENOMIC DNA]</scope>
</reference>
<dbReference type="GeneID" id="55618674"/>
<name>A0A515MHC5_9CAUD</name>
<evidence type="ECO:0000313" key="2">
    <source>
        <dbReference type="Proteomes" id="UP000320841"/>
    </source>
</evidence>
<sequence length="63" mass="6960">MNKTHMTVKAVAERWDCHVGVVYRQIATGQLAALHIGQGKRIPIAEVERFEQANTSGNAQRTA</sequence>
<dbReference type="EMBL" id="MK967380">
    <property type="protein sequence ID" value="QDM56057.1"/>
    <property type="molecule type" value="Genomic_DNA"/>
</dbReference>
<protein>
    <submittedName>
        <fullName evidence="1">Excise</fullName>
    </submittedName>
</protein>
<accession>A0A515MHC5</accession>